<evidence type="ECO:0000256" key="1">
    <source>
        <dbReference type="SAM" id="Phobius"/>
    </source>
</evidence>
<keyword evidence="3" id="KW-1185">Reference proteome</keyword>
<dbReference type="Proteomes" id="UP001239782">
    <property type="component" value="Chromosome"/>
</dbReference>
<reference evidence="2 3" key="1">
    <citation type="submission" date="2023-08" db="EMBL/GenBank/DDBJ databases">
        <title>Pleionea litopenaei sp. nov., isolated from stomach of juvenile Litopenaeus vannamei.</title>
        <authorList>
            <person name="Rho A.M."/>
            <person name="Hwang C.Y."/>
        </authorList>
    </citation>
    <scope>NUCLEOTIDE SEQUENCE [LARGE SCALE GENOMIC DNA]</scope>
    <source>
        <strain evidence="2 3">HL-JVS1</strain>
    </source>
</reference>
<proteinExistence type="predicted"/>
<keyword evidence="1" id="KW-1133">Transmembrane helix</keyword>
<accession>A0AA51X724</accession>
<dbReference type="AlphaFoldDB" id="A0AA51X724"/>
<dbReference type="RefSeq" id="WP_309201795.1">
    <property type="nucleotide sequence ID" value="NZ_CP133548.1"/>
</dbReference>
<name>A0AA51X724_9GAMM</name>
<dbReference type="EMBL" id="CP133548">
    <property type="protein sequence ID" value="WMS86650.1"/>
    <property type="molecule type" value="Genomic_DNA"/>
</dbReference>
<evidence type="ECO:0000313" key="3">
    <source>
        <dbReference type="Proteomes" id="UP001239782"/>
    </source>
</evidence>
<organism evidence="2 3">
    <name type="scientific">Pleionea litopenaei</name>
    <dbReference type="NCBI Taxonomy" id="3070815"/>
    <lineage>
        <taxon>Bacteria</taxon>
        <taxon>Pseudomonadati</taxon>
        <taxon>Pseudomonadota</taxon>
        <taxon>Gammaproteobacteria</taxon>
        <taxon>Oceanospirillales</taxon>
        <taxon>Pleioneaceae</taxon>
        <taxon>Pleionea</taxon>
    </lineage>
</organism>
<gene>
    <name evidence="2" type="ORF">Q9312_15620</name>
</gene>
<keyword evidence="1" id="KW-0812">Transmembrane</keyword>
<keyword evidence="1" id="KW-0472">Membrane</keyword>
<sequence>MVRIIVAMIGGAIAVVLITLVAVGIYGMFPSDDDSMTVTPIILDDVMSETDYKIEGLNCKCQSEKLEFERQETSDGLGCKASVLSMRQRQELPKCQLPNAY</sequence>
<evidence type="ECO:0000313" key="2">
    <source>
        <dbReference type="EMBL" id="WMS86650.1"/>
    </source>
</evidence>
<protein>
    <submittedName>
        <fullName evidence="2">Uncharacterized protein</fullName>
    </submittedName>
</protein>
<feature type="transmembrane region" description="Helical" evidence="1">
    <location>
        <begin position="6"/>
        <end position="29"/>
    </location>
</feature>
<dbReference type="KEGG" id="plei:Q9312_15620"/>